<dbReference type="STRING" id="55952.BU52_28325"/>
<dbReference type="SUPFAM" id="SSF53474">
    <property type="entry name" value="alpha/beta-Hydrolases"/>
    <property type="match status" value="1"/>
</dbReference>
<dbReference type="InterPro" id="IPR001031">
    <property type="entry name" value="Thioesterase"/>
</dbReference>
<sequence>MPHAGASRPSGPARAHRQGGAPGGGRAGRGGADGRRWCRRGGRPGHRCGPRPRLRPRRLERRVRAPVRRGRRFLRRGRALPARGAAGRPAGGAARHHRLDHRCAHGQDAPGTGRPDRGDEAGMTWLRSFTPAAAAGASATVVVFPQAGSGCLRLHANAAALPQGLDLWGVQLPGREDRLADPPAGSLIEVVECVGTELRSSAFRRPLVLLGVSLGALLAHEVAGALESAGTAASALVVAAARSPEHWSTFPAADPPREELTALLHPAVRAPGPADYAVAALRADLGLMAGYAVPPDPLTRTALLSVSGRRDGVVTAAQMTGWRDRSLRYLGHRELDADHHSFLDRDVLAATLSCVADVAGACREVLG</sequence>
<evidence type="ECO:0000313" key="6">
    <source>
        <dbReference type="Proteomes" id="UP000028341"/>
    </source>
</evidence>
<dbReference type="InterPro" id="IPR012223">
    <property type="entry name" value="TEII"/>
</dbReference>
<dbReference type="InterPro" id="IPR020802">
    <property type="entry name" value="TesA-like"/>
</dbReference>
<dbReference type="SMART" id="SM00824">
    <property type="entry name" value="PKS_TE"/>
    <property type="match status" value="1"/>
</dbReference>
<evidence type="ECO:0000256" key="1">
    <source>
        <dbReference type="ARBA" id="ARBA00007169"/>
    </source>
</evidence>
<dbReference type="eggNOG" id="COG3208">
    <property type="taxonomic scope" value="Bacteria"/>
</dbReference>
<gene>
    <name evidence="5" type="ORF">BU52_28325</name>
</gene>
<dbReference type="Pfam" id="PF00975">
    <property type="entry name" value="Thioesterase"/>
    <property type="match status" value="1"/>
</dbReference>
<name>A0A081XK09_STRTO</name>
<dbReference type="GO" id="GO:0008610">
    <property type="term" value="P:lipid biosynthetic process"/>
    <property type="evidence" value="ECO:0007669"/>
    <property type="project" value="TreeGrafter"/>
</dbReference>
<keyword evidence="6" id="KW-1185">Reference proteome</keyword>
<accession>A0A081XK09</accession>
<evidence type="ECO:0000256" key="2">
    <source>
        <dbReference type="ARBA" id="ARBA00022801"/>
    </source>
</evidence>
<organism evidence="5 6">
    <name type="scientific">Streptomyces toyocaensis</name>
    <dbReference type="NCBI Taxonomy" id="55952"/>
    <lineage>
        <taxon>Bacteria</taxon>
        <taxon>Bacillati</taxon>
        <taxon>Actinomycetota</taxon>
        <taxon>Actinomycetes</taxon>
        <taxon>Kitasatosporales</taxon>
        <taxon>Streptomycetaceae</taxon>
        <taxon>Streptomyces</taxon>
    </lineage>
</organism>
<dbReference type="Proteomes" id="UP000028341">
    <property type="component" value="Unassembled WGS sequence"/>
</dbReference>
<evidence type="ECO:0000256" key="3">
    <source>
        <dbReference type="SAM" id="MobiDB-lite"/>
    </source>
</evidence>
<dbReference type="PANTHER" id="PTHR11487">
    <property type="entry name" value="THIOESTERASE"/>
    <property type="match status" value="1"/>
</dbReference>
<comment type="caution">
    <text evidence="5">The sequence shown here is derived from an EMBL/GenBank/DDBJ whole genome shotgun (WGS) entry which is preliminary data.</text>
</comment>
<feature type="region of interest" description="Disordered" evidence="3">
    <location>
        <begin position="1"/>
        <end position="70"/>
    </location>
</feature>
<feature type="domain" description="Thioesterase TesA-like" evidence="4">
    <location>
        <begin position="142"/>
        <end position="356"/>
    </location>
</feature>
<evidence type="ECO:0000313" key="5">
    <source>
        <dbReference type="EMBL" id="KES03882.1"/>
    </source>
</evidence>
<dbReference type="AlphaFoldDB" id="A0A081XK09"/>
<reference evidence="5 6" key="1">
    <citation type="submission" date="2014-02" db="EMBL/GenBank/DDBJ databases">
        <title>The genome announcement of Streptomyces toyocaensis NRRL15009.</title>
        <authorList>
            <person name="Hong H.-J."/>
            <person name="Kwun M.J."/>
        </authorList>
    </citation>
    <scope>NUCLEOTIDE SEQUENCE [LARGE SCALE GENOMIC DNA]</scope>
    <source>
        <strain evidence="5 6">NRRL 15009</strain>
    </source>
</reference>
<dbReference type="PANTHER" id="PTHR11487:SF0">
    <property type="entry name" value="S-ACYL FATTY ACID SYNTHASE THIOESTERASE, MEDIUM CHAIN"/>
    <property type="match status" value="1"/>
</dbReference>
<proteinExistence type="inferred from homology"/>
<dbReference type="InterPro" id="IPR029058">
    <property type="entry name" value="AB_hydrolase_fold"/>
</dbReference>
<feature type="compositionally biased region" description="Gly residues" evidence="3">
    <location>
        <begin position="20"/>
        <end position="31"/>
    </location>
</feature>
<feature type="compositionally biased region" description="Basic residues" evidence="3">
    <location>
        <begin position="37"/>
        <end position="70"/>
    </location>
</feature>
<dbReference type="EMBL" id="JFCB01000033">
    <property type="protein sequence ID" value="KES03882.1"/>
    <property type="molecule type" value="Genomic_DNA"/>
</dbReference>
<evidence type="ECO:0000259" key="4">
    <source>
        <dbReference type="SMART" id="SM00824"/>
    </source>
</evidence>
<comment type="similarity">
    <text evidence="1">Belongs to the thioesterase family.</text>
</comment>
<protein>
    <recommendedName>
        <fullName evidence="4">Thioesterase TesA-like domain-containing protein</fullName>
    </recommendedName>
</protein>
<keyword evidence="2" id="KW-0378">Hydrolase</keyword>
<dbReference type="GO" id="GO:0016787">
    <property type="term" value="F:hydrolase activity"/>
    <property type="evidence" value="ECO:0007669"/>
    <property type="project" value="UniProtKB-KW"/>
</dbReference>
<dbReference type="Gene3D" id="3.40.50.1820">
    <property type="entry name" value="alpha/beta hydrolase"/>
    <property type="match status" value="1"/>
</dbReference>